<evidence type="ECO:0000259" key="7">
    <source>
        <dbReference type="PROSITE" id="PS50110"/>
    </source>
</evidence>
<feature type="domain" description="Response regulatory" evidence="7">
    <location>
        <begin position="3"/>
        <end position="115"/>
    </location>
</feature>
<dbReference type="InterPro" id="IPR001789">
    <property type="entry name" value="Sig_transdc_resp-reg_receiver"/>
</dbReference>
<organism evidence="8 9">
    <name type="scientific">Deinobacterium chartae</name>
    <dbReference type="NCBI Taxonomy" id="521158"/>
    <lineage>
        <taxon>Bacteria</taxon>
        <taxon>Thermotogati</taxon>
        <taxon>Deinococcota</taxon>
        <taxon>Deinococci</taxon>
        <taxon>Deinococcales</taxon>
        <taxon>Deinococcaceae</taxon>
        <taxon>Deinobacterium</taxon>
    </lineage>
</organism>
<evidence type="ECO:0000256" key="3">
    <source>
        <dbReference type="ARBA" id="ARBA00023015"/>
    </source>
</evidence>
<dbReference type="Gene3D" id="3.40.50.2300">
    <property type="match status" value="1"/>
</dbReference>
<keyword evidence="5" id="KW-0804">Transcription</keyword>
<evidence type="ECO:0000313" key="9">
    <source>
        <dbReference type="Proteomes" id="UP000569951"/>
    </source>
</evidence>
<sequence>MKRLLVVDDEPQILELLELALSLEGYEVVTAPSGEVALEAAVTRQPDLIVLDVILGGMDGFETAQRLRGLTPVPIVFLTAMGTEQDRARGLALGQAYLIKPFRPAQLLEVIRAQLEAAAS</sequence>
<comment type="caution">
    <text evidence="8">The sequence shown here is derived from an EMBL/GenBank/DDBJ whole genome shotgun (WGS) entry which is preliminary data.</text>
</comment>
<dbReference type="FunFam" id="3.40.50.2300:FF:000001">
    <property type="entry name" value="DNA-binding response regulator PhoB"/>
    <property type="match status" value="1"/>
</dbReference>
<keyword evidence="4 8" id="KW-0238">DNA-binding</keyword>
<evidence type="ECO:0000256" key="1">
    <source>
        <dbReference type="ARBA" id="ARBA00022553"/>
    </source>
</evidence>
<dbReference type="InterPro" id="IPR039420">
    <property type="entry name" value="WalR-like"/>
</dbReference>
<dbReference type="EMBL" id="JACHHG010000001">
    <property type="protein sequence ID" value="MBB6096692.1"/>
    <property type="molecule type" value="Genomic_DNA"/>
</dbReference>
<keyword evidence="1 6" id="KW-0597">Phosphoprotein</keyword>
<evidence type="ECO:0000313" key="8">
    <source>
        <dbReference type="EMBL" id="MBB6096692.1"/>
    </source>
</evidence>
<dbReference type="GO" id="GO:0000976">
    <property type="term" value="F:transcription cis-regulatory region binding"/>
    <property type="evidence" value="ECO:0007669"/>
    <property type="project" value="TreeGrafter"/>
</dbReference>
<dbReference type="Pfam" id="PF00072">
    <property type="entry name" value="Response_reg"/>
    <property type="match status" value="1"/>
</dbReference>
<keyword evidence="2" id="KW-0902">Two-component regulatory system</keyword>
<dbReference type="GO" id="GO:0006355">
    <property type="term" value="P:regulation of DNA-templated transcription"/>
    <property type="evidence" value="ECO:0007669"/>
    <property type="project" value="TreeGrafter"/>
</dbReference>
<keyword evidence="9" id="KW-1185">Reference proteome</keyword>
<reference evidence="8 9" key="1">
    <citation type="submission" date="2020-08" db="EMBL/GenBank/DDBJ databases">
        <title>Genomic Encyclopedia of Type Strains, Phase IV (KMG-IV): sequencing the most valuable type-strain genomes for metagenomic binning, comparative biology and taxonomic classification.</title>
        <authorList>
            <person name="Goeker M."/>
        </authorList>
    </citation>
    <scope>NUCLEOTIDE SEQUENCE [LARGE SCALE GENOMIC DNA]</scope>
    <source>
        <strain evidence="8 9">DSM 21458</strain>
    </source>
</reference>
<dbReference type="GO" id="GO:0005829">
    <property type="term" value="C:cytosol"/>
    <property type="evidence" value="ECO:0007669"/>
    <property type="project" value="TreeGrafter"/>
</dbReference>
<protein>
    <submittedName>
        <fullName evidence="8">DNA-binding response OmpR family regulator</fullName>
    </submittedName>
</protein>
<dbReference type="SMART" id="SM00448">
    <property type="entry name" value="REC"/>
    <property type="match status" value="1"/>
</dbReference>
<dbReference type="RefSeq" id="WP_183983416.1">
    <property type="nucleotide sequence ID" value="NZ_JACHHG010000001.1"/>
</dbReference>
<evidence type="ECO:0000256" key="6">
    <source>
        <dbReference type="PROSITE-ProRule" id="PRU00169"/>
    </source>
</evidence>
<dbReference type="GO" id="GO:0032993">
    <property type="term" value="C:protein-DNA complex"/>
    <property type="evidence" value="ECO:0007669"/>
    <property type="project" value="TreeGrafter"/>
</dbReference>
<feature type="modified residue" description="4-aspartylphosphate" evidence="6">
    <location>
        <position position="52"/>
    </location>
</feature>
<dbReference type="PROSITE" id="PS50110">
    <property type="entry name" value="RESPONSE_REGULATORY"/>
    <property type="match status" value="1"/>
</dbReference>
<gene>
    <name evidence="8" type="ORF">HNR42_000104</name>
</gene>
<evidence type="ECO:0000256" key="5">
    <source>
        <dbReference type="ARBA" id="ARBA00023163"/>
    </source>
</evidence>
<evidence type="ECO:0000256" key="2">
    <source>
        <dbReference type="ARBA" id="ARBA00023012"/>
    </source>
</evidence>
<dbReference type="PANTHER" id="PTHR48111">
    <property type="entry name" value="REGULATOR OF RPOS"/>
    <property type="match status" value="1"/>
</dbReference>
<dbReference type="CDD" id="cd17574">
    <property type="entry name" value="REC_OmpR"/>
    <property type="match status" value="1"/>
</dbReference>
<dbReference type="SUPFAM" id="SSF52172">
    <property type="entry name" value="CheY-like"/>
    <property type="match status" value="1"/>
</dbReference>
<dbReference type="AlphaFoldDB" id="A0A841HXL1"/>
<name>A0A841HXL1_9DEIO</name>
<proteinExistence type="predicted"/>
<keyword evidence="3" id="KW-0805">Transcription regulation</keyword>
<dbReference type="Proteomes" id="UP000569951">
    <property type="component" value="Unassembled WGS sequence"/>
</dbReference>
<dbReference type="GO" id="GO:0000156">
    <property type="term" value="F:phosphorelay response regulator activity"/>
    <property type="evidence" value="ECO:0007669"/>
    <property type="project" value="TreeGrafter"/>
</dbReference>
<evidence type="ECO:0000256" key="4">
    <source>
        <dbReference type="ARBA" id="ARBA00023125"/>
    </source>
</evidence>
<accession>A0A841HXL1</accession>
<dbReference type="PANTHER" id="PTHR48111:SF1">
    <property type="entry name" value="TWO-COMPONENT RESPONSE REGULATOR ORR33"/>
    <property type="match status" value="1"/>
</dbReference>
<dbReference type="InterPro" id="IPR011006">
    <property type="entry name" value="CheY-like_superfamily"/>
</dbReference>